<dbReference type="PANTHER" id="PTHR47326:SF1">
    <property type="entry name" value="HTH PSQ-TYPE DOMAIN-CONTAINING PROTEIN"/>
    <property type="match status" value="1"/>
</dbReference>
<dbReference type="InterPro" id="IPR032135">
    <property type="entry name" value="DUF4817"/>
</dbReference>
<proteinExistence type="predicted"/>
<feature type="non-terminal residue" evidence="2">
    <location>
        <position position="123"/>
    </location>
</feature>
<name>A0A5N4ATI9_PHOPY</name>
<dbReference type="Pfam" id="PF16087">
    <property type="entry name" value="DUF4817"/>
    <property type="match status" value="1"/>
</dbReference>
<evidence type="ECO:0000313" key="2">
    <source>
        <dbReference type="EMBL" id="KAB0800629.1"/>
    </source>
</evidence>
<accession>A0A5N4ATI9</accession>
<keyword evidence="3" id="KW-1185">Reference proteome</keyword>
<dbReference type="Proteomes" id="UP000327044">
    <property type="component" value="Unassembled WGS sequence"/>
</dbReference>
<gene>
    <name evidence="2" type="ORF">PPYR_06369</name>
</gene>
<dbReference type="PANTHER" id="PTHR47326">
    <property type="entry name" value="TRANSPOSABLE ELEMENT TC3 TRANSPOSASE-LIKE PROTEIN"/>
    <property type="match status" value="1"/>
</dbReference>
<organism evidence="2 3">
    <name type="scientific">Photinus pyralis</name>
    <name type="common">Common eastern firefly</name>
    <name type="synonym">Lampyris pyralis</name>
    <dbReference type="NCBI Taxonomy" id="7054"/>
    <lineage>
        <taxon>Eukaryota</taxon>
        <taxon>Metazoa</taxon>
        <taxon>Ecdysozoa</taxon>
        <taxon>Arthropoda</taxon>
        <taxon>Hexapoda</taxon>
        <taxon>Insecta</taxon>
        <taxon>Pterygota</taxon>
        <taxon>Neoptera</taxon>
        <taxon>Endopterygota</taxon>
        <taxon>Coleoptera</taxon>
        <taxon>Polyphaga</taxon>
        <taxon>Elateriformia</taxon>
        <taxon>Elateroidea</taxon>
        <taxon>Lampyridae</taxon>
        <taxon>Lampyrinae</taxon>
        <taxon>Photinus</taxon>
    </lineage>
</organism>
<evidence type="ECO:0000259" key="1">
    <source>
        <dbReference type="Pfam" id="PF16087"/>
    </source>
</evidence>
<dbReference type="EMBL" id="VVIM01000004">
    <property type="protein sequence ID" value="KAB0800629.1"/>
    <property type="molecule type" value="Genomic_DNA"/>
</dbReference>
<protein>
    <recommendedName>
        <fullName evidence="1">DUF4817 domain-containing protein</fullName>
    </recommendedName>
</protein>
<dbReference type="InParanoid" id="A0A5N4ATI9"/>
<dbReference type="AlphaFoldDB" id="A0A5N4ATI9"/>
<evidence type="ECO:0000313" key="3">
    <source>
        <dbReference type="Proteomes" id="UP000327044"/>
    </source>
</evidence>
<sequence>MVFSNREGFDMLMVLGECRQNYRAAERLYAERYPQRPVQSRKVFQRLADRVKMTGEVQPKHNKNRRIGRYVQDERAPDILAAVALDPHVSTRRLAIDAGMSQMTAWRILNGNKLYPYHVNLHQ</sequence>
<comment type="caution">
    <text evidence="2">The sequence shown here is derived from an EMBL/GenBank/DDBJ whole genome shotgun (WGS) entry which is preliminary data.</text>
</comment>
<feature type="domain" description="DUF4817" evidence="1">
    <location>
        <begin position="7"/>
        <end position="58"/>
    </location>
</feature>
<reference evidence="2 3" key="1">
    <citation type="journal article" date="2018" name="Elife">
        <title>Firefly genomes illuminate parallel origins of bioluminescence in beetles.</title>
        <authorList>
            <person name="Fallon T.R."/>
            <person name="Lower S.E."/>
            <person name="Chang C.H."/>
            <person name="Bessho-Uehara M."/>
            <person name="Martin G.J."/>
            <person name="Bewick A.J."/>
            <person name="Behringer M."/>
            <person name="Debat H.J."/>
            <person name="Wong I."/>
            <person name="Day J.C."/>
            <person name="Suvorov A."/>
            <person name="Silva C.J."/>
            <person name="Stanger-Hall K.F."/>
            <person name="Hall D.W."/>
            <person name="Schmitz R.J."/>
            <person name="Nelson D.R."/>
            <person name="Lewis S.M."/>
            <person name="Shigenobu S."/>
            <person name="Bybee S.M."/>
            <person name="Larracuente A.M."/>
            <person name="Oba Y."/>
            <person name="Weng J.K."/>
        </authorList>
    </citation>
    <scope>NUCLEOTIDE SEQUENCE [LARGE SCALE GENOMIC DNA]</scope>
    <source>
        <strain evidence="2">1611_PpyrPB1</strain>
        <tissue evidence="2">Whole body</tissue>
    </source>
</reference>